<dbReference type="InterPro" id="IPR011990">
    <property type="entry name" value="TPR-like_helical_dom_sf"/>
</dbReference>
<gene>
    <name evidence="3" type="ORF">Vau01_119970</name>
</gene>
<dbReference type="Gene3D" id="3.40.50.300">
    <property type="entry name" value="P-loop containing nucleotide triphosphate hydrolases"/>
    <property type="match status" value="1"/>
</dbReference>
<reference evidence="3" key="1">
    <citation type="submission" date="2021-01" db="EMBL/GenBank/DDBJ databases">
        <title>Whole genome shotgun sequence of Virgisporangium aurantiacum NBRC 16421.</title>
        <authorList>
            <person name="Komaki H."/>
            <person name="Tamura T."/>
        </authorList>
    </citation>
    <scope>NUCLEOTIDE SEQUENCE</scope>
    <source>
        <strain evidence="3">NBRC 16421</strain>
    </source>
</reference>
<dbReference type="PANTHER" id="PTHR46082:SF6">
    <property type="entry name" value="AAA+ ATPASE DOMAIN-CONTAINING PROTEIN-RELATED"/>
    <property type="match status" value="1"/>
</dbReference>
<dbReference type="SUPFAM" id="SSF48452">
    <property type="entry name" value="TPR-like"/>
    <property type="match status" value="2"/>
</dbReference>
<dbReference type="PANTHER" id="PTHR46082">
    <property type="entry name" value="ATP/GTP-BINDING PROTEIN-RELATED"/>
    <property type="match status" value="1"/>
</dbReference>
<dbReference type="InterPro" id="IPR056681">
    <property type="entry name" value="DUF7779"/>
</dbReference>
<accession>A0A8J4E7F3</accession>
<dbReference type="Pfam" id="PF00931">
    <property type="entry name" value="NB-ARC"/>
    <property type="match status" value="1"/>
</dbReference>
<dbReference type="AlphaFoldDB" id="A0A8J4E7F3"/>
<dbReference type="RefSeq" id="WP_204013158.1">
    <property type="nucleotide sequence ID" value="NZ_BOPG01000117.1"/>
</dbReference>
<feature type="domain" description="DUF7779" evidence="2">
    <location>
        <begin position="282"/>
        <end position="363"/>
    </location>
</feature>
<dbReference type="InterPro" id="IPR027417">
    <property type="entry name" value="P-loop_NTPase"/>
</dbReference>
<dbReference type="Proteomes" id="UP000612585">
    <property type="component" value="Unassembled WGS sequence"/>
</dbReference>
<comment type="caution">
    <text evidence="3">The sequence shown here is derived from an EMBL/GenBank/DDBJ whole genome shotgun (WGS) entry which is preliminary data.</text>
</comment>
<name>A0A8J4E7F3_9ACTN</name>
<evidence type="ECO:0000259" key="2">
    <source>
        <dbReference type="Pfam" id="PF25000"/>
    </source>
</evidence>
<dbReference type="SUPFAM" id="SSF52540">
    <property type="entry name" value="P-loop containing nucleoside triphosphate hydrolases"/>
    <property type="match status" value="1"/>
</dbReference>
<dbReference type="GO" id="GO:0043531">
    <property type="term" value="F:ADP binding"/>
    <property type="evidence" value="ECO:0007669"/>
    <property type="project" value="InterPro"/>
</dbReference>
<dbReference type="Pfam" id="PF25000">
    <property type="entry name" value="DUF7779"/>
    <property type="match status" value="1"/>
</dbReference>
<dbReference type="Pfam" id="PF13374">
    <property type="entry name" value="TPR_10"/>
    <property type="match status" value="7"/>
</dbReference>
<dbReference type="EMBL" id="BOPG01000117">
    <property type="protein sequence ID" value="GIJ64481.1"/>
    <property type="molecule type" value="Genomic_DNA"/>
</dbReference>
<evidence type="ECO:0000259" key="1">
    <source>
        <dbReference type="Pfam" id="PF00931"/>
    </source>
</evidence>
<evidence type="ECO:0000313" key="3">
    <source>
        <dbReference type="EMBL" id="GIJ64481.1"/>
    </source>
</evidence>
<proteinExistence type="predicted"/>
<dbReference type="Gene3D" id="1.25.40.10">
    <property type="entry name" value="Tetratricopeptide repeat domain"/>
    <property type="match status" value="2"/>
</dbReference>
<evidence type="ECO:0000313" key="4">
    <source>
        <dbReference type="Proteomes" id="UP000612585"/>
    </source>
</evidence>
<dbReference type="InterPro" id="IPR002182">
    <property type="entry name" value="NB-ARC"/>
</dbReference>
<sequence length="778" mass="83623">MFHGPVTVTGRAAVTWPVRVGVVPPLVDCRQDRPADALLAGSTAGAVVVCQVLSGLGGVGKTQLVANLAHRYWDGGQAELLVWVSATSRTSIATTLAEAAARVTGTDDLDPEQGAARLLAWLAERHGRRWLIVFDDLTDPHDLTGLWPPASPSGRVVVTTRRRDSALLAGRQVIDVDVFTPEQAVAYLRHKFAAQPDRLREAAELAADLGYLPLALAQATAYILDRGASMTCAVYRRRLADQRRRLPELAPQALPDQHQATVAATWSLSIDRANRLAPAGLARPVLELAALLDPNAIPAHLLNTEPILDYCANRLDEQITIEDTDDALHLLHRFSLITVDEATATIRVHALVQRAVREVIDPDHERGLAQAAADALLQQWPGIERDHTHAQPLRTSTSALHANTGPLLWNDHSGAHPVLFQAGHSLGRTGLVGDAIEYFRRLQTQAEQRLGPDHPDTLAARNHLNQWRSEAGDPSGAAAACQDLLADTLRVLGPDHPDTLTTRANLAYCRGEAGDRAGAATAFQDLLTDTLRVLGPDHPATLTTRHHLANWRGRAGDPASAATAFQDLLTDRLRVLGPDHPGTLTTRASLVYWRGEAGDPAGAAAAYQDLLTDTLRILGPDHPGTLTTRANLADWRGEAGDPAAAAAAYQDLLTDTLRVLGPDHPDTLTTRHNFADWCGEAGDAEAAAAAYQDLLADTLRVLGPDHPDTLTTRANLAYWRGEVGDPAAAATAYQDLLTDRLRVLGTDHPDTLTTRANLAFWRVEAGNAAVAPISVDVQ</sequence>
<keyword evidence="4" id="KW-1185">Reference proteome</keyword>
<dbReference type="NCBIfam" id="NF040586">
    <property type="entry name" value="FxSxx_TPR"/>
    <property type="match status" value="1"/>
</dbReference>
<organism evidence="3 4">
    <name type="scientific">Virgisporangium aurantiacum</name>
    <dbReference type="NCBI Taxonomy" id="175570"/>
    <lineage>
        <taxon>Bacteria</taxon>
        <taxon>Bacillati</taxon>
        <taxon>Actinomycetota</taxon>
        <taxon>Actinomycetes</taxon>
        <taxon>Micromonosporales</taxon>
        <taxon>Micromonosporaceae</taxon>
        <taxon>Virgisporangium</taxon>
    </lineage>
</organism>
<protein>
    <submittedName>
        <fullName evidence="3">Tetratricopeptide repeat protein</fullName>
    </submittedName>
</protein>
<feature type="domain" description="NB-ARC" evidence="1">
    <location>
        <begin position="52"/>
        <end position="191"/>
    </location>
</feature>
<dbReference type="InterPro" id="IPR053137">
    <property type="entry name" value="NLR-like"/>
</dbReference>